<evidence type="ECO:0000313" key="3">
    <source>
        <dbReference type="Proteomes" id="UP000613740"/>
    </source>
</evidence>
<proteinExistence type="predicted"/>
<gene>
    <name evidence="2" type="ORF">HYH02_004789</name>
</gene>
<evidence type="ECO:0000313" key="2">
    <source>
        <dbReference type="EMBL" id="KAG2450280.1"/>
    </source>
</evidence>
<feature type="coiled-coil region" evidence="1">
    <location>
        <begin position="88"/>
        <end position="119"/>
    </location>
</feature>
<dbReference type="AlphaFoldDB" id="A0A835WML3"/>
<keyword evidence="1" id="KW-0175">Coiled coil</keyword>
<keyword evidence="3" id="KW-1185">Reference proteome</keyword>
<dbReference type="Proteomes" id="UP000613740">
    <property type="component" value="Unassembled WGS sequence"/>
</dbReference>
<evidence type="ECO:0000256" key="1">
    <source>
        <dbReference type="SAM" id="Coils"/>
    </source>
</evidence>
<reference evidence="2" key="1">
    <citation type="journal article" date="2020" name="bioRxiv">
        <title>Comparative genomics of Chlamydomonas.</title>
        <authorList>
            <person name="Craig R.J."/>
            <person name="Hasan A.R."/>
            <person name="Ness R.W."/>
            <person name="Keightley P.D."/>
        </authorList>
    </citation>
    <scope>NUCLEOTIDE SEQUENCE</scope>
    <source>
        <strain evidence="2">CCAP 11/173</strain>
    </source>
</reference>
<comment type="caution">
    <text evidence="2">The sequence shown here is derived from an EMBL/GenBank/DDBJ whole genome shotgun (WGS) entry which is preliminary data.</text>
</comment>
<dbReference type="EMBL" id="JAEHOD010000011">
    <property type="protein sequence ID" value="KAG2450280.1"/>
    <property type="molecule type" value="Genomic_DNA"/>
</dbReference>
<name>A0A835WML3_9CHLO</name>
<sequence>MDVNPAQREQLRTVLQARGADLTRIGDAVLDTLWINGYCNERALQEASWRGLTKIGLQPSLVDHILALQAPAARSDVSQPPITMAVLKEALELQAATLKQALEGQAATMQQALEATTKQALEGQAATTKQALEATFKVALSDNRAAWRFPVSTVDWDEVQRSWAKYLDEVPRSKKTS</sequence>
<organism evidence="2 3">
    <name type="scientific">Chlamydomonas schloesseri</name>
    <dbReference type="NCBI Taxonomy" id="2026947"/>
    <lineage>
        <taxon>Eukaryota</taxon>
        <taxon>Viridiplantae</taxon>
        <taxon>Chlorophyta</taxon>
        <taxon>core chlorophytes</taxon>
        <taxon>Chlorophyceae</taxon>
        <taxon>CS clade</taxon>
        <taxon>Chlamydomonadales</taxon>
        <taxon>Chlamydomonadaceae</taxon>
        <taxon>Chlamydomonas</taxon>
    </lineage>
</organism>
<dbReference type="OrthoDB" id="556441at2759"/>
<accession>A0A835WML3</accession>
<protein>
    <submittedName>
        <fullName evidence="2">Uncharacterized protein</fullName>
    </submittedName>
</protein>